<keyword evidence="2" id="KW-1185">Reference proteome</keyword>
<gene>
    <name evidence="1" type="ORF">SAMN05443633_103249</name>
</gene>
<reference evidence="2" key="1">
    <citation type="submission" date="2016-11" db="EMBL/GenBank/DDBJ databases">
        <authorList>
            <person name="Varghese N."/>
            <person name="Submissions S."/>
        </authorList>
    </citation>
    <scope>NUCLEOTIDE SEQUENCE [LARGE SCALE GENOMIC DNA]</scope>
    <source>
        <strain evidence="2">DSM 27619</strain>
    </source>
</reference>
<accession>A0A1M4ZST0</accession>
<protein>
    <submittedName>
        <fullName evidence="1">Uncharacterized protein</fullName>
    </submittedName>
</protein>
<dbReference type="Proteomes" id="UP000184518">
    <property type="component" value="Unassembled WGS sequence"/>
</dbReference>
<sequence length="33" mass="3823">MLPKLSDKDPNKLTKIQKGILAYRYFVLVNSLD</sequence>
<dbReference type="AlphaFoldDB" id="A0A1M4ZST0"/>
<evidence type="ECO:0000313" key="1">
    <source>
        <dbReference type="EMBL" id="SHF20822.1"/>
    </source>
</evidence>
<proteinExistence type="predicted"/>
<evidence type="ECO:0000313" key="2">
    <source>
        <dbReference type="Proteomes" id="UP000184518"/>
    </source>
</evidence>
<name>A0A1M4ZST0_9FLAO</name>
<dbReference type="EMBL" id="FQUT01000003">
    <property type="protein sequence ID" value="SHF20822.1"/>
    <property type="molecule type" value="Genomic_DNA"/>
</dbReference>
<organism evidence="1 2">
    <name type="scientific">Chryseobacterium arachidis</name>
    <dbReference type="NCBI Taxonomy" id="1416778"/>
    <lineage>
        <taxon>Bacteria</taxon>
        <taxon>Pseudomonadati</taxon>
        <taxon>Bacteroidota</taxon>
        <taxon>Flavobacteriia</taxon>
        <taxon>Flavobacteriales</taxon>
        <taxon>Weeksellaceae</taxon>
        <taxon>Chryseobacterium group</taxon>
        <taxon>Chryseobacterium</taxon>
    </lineage>
</organism>